<evidence type="ECO:0000256" key="3">
    <source>
        <dbReference type="ARBA" id="ARBA00013529"/>
    </source>
</evidence>
<evidence type="ECO:0000313" key="13">
    <source>
        <dbReference type="Proteomes" id="UP000601522"/>
    </source>
</evidence>
<protein>
    <recommendedName>
        <fullName evidence="3 10">Ferredoxin</fullName>
    </recommendedName>
</protein>
<comment type="function">
    <text evidence="2 10">Ferredoxins are iron-sulfur proteins that transfer electrons in a wide variety of metabolic reactions.</text>
</comment>
<dbReference type="PRINTS" id="PR00354">
    <property type="entry name" value="7FE8SFRDOXIN"/>
</dbReference>
<organism evidence="12 13">
    <name type="scientific">Wansuia hejianensis</name>
    <dbReference type="NCBI Taxonomy" id="2763667"/>
    <lineage>
        <taxon>Bacteria</taxon>
        <taxon>Bacillati</taxon>
        <taxon>Bacillota</taxon>
        <taxon>Clostridia</taxon>
        <taxon>Lachnospirales</taxon>
        <taxon>Lachnospiraceae</taxon>
        <taxon>Wansuia</taxon>
    </lineage>
</organism>
<keyword evidence="6 10" id="KW-0479">Metal-binding</keyword>
<dbReference type="AlphaFoldDB" id="A0A926EZ75"/>
<dbReference type="InterPro" id="IPR000813">
    <property type="entry name" value="7Fe_ferredoxin"/>
</dbReference>
<sequence length="55" mass="5685">MAYHIIDECIACGACQAECPTDAISAGDIYVIDPDTCIDCGACADVCPTDACQPE</sequence>
<reference evidence="12 13" key="1">
    <citation type="submission" date="2020-08" db="EMBL/GenBank/DDBJ databases">
        <title>Genome public.</title>
        <authorList>
            <person name="Liu C."/>
            <person name="Sun Q."/>
        </authorList>
    </citation>
    <scope>NUCLEOTIDE SEQUENCE [LARGE SCALE GENOMIC DNA]</scope>
    <source>
        <strain evidence="12 13">NSJ-26</strain>
    </source>
</reference>
<proteinExistence type="predicted"/>
<evidence type="ECO:0000259" key="11">
    <source>
        <dbReference type="PROSITE" id="PS51379"/>
    </source>
</evidence>
<keyword evidence="9 10" id="KW-0411">Iron-sulfur</keyword>
<dbReference type="PANTHER" id="PTHR24960:SF79">
    <property type="entry name" value="PHOTOSYSTEM I IRON-SULFUR CENTER"/>
    <property type="match status" value="1"/>
</dbReference>
<dbReference type="GO" id="GO:0009055">
    <property type="term" value="F:electron transfer activity"/>
    <property type="evidence" value="ECO:0007669"/>
    <property type="project" value="UniProtKB-UniRule"/>
</dbReference>
<comment type="cofactor">
    <cofactor evidence="1 10">
        <name>[4Fe-4S] cluster</name>
        <dbReference type="ChEBI" id="CHEBI:49883"/>
    </cofactor>
</comment>
<evidence type="ECO:0000256" key="5">
    <source>
        <dbReference type="ARBA" id="ARBA00022485"/>
    </source>
</evidence>
<dbReference type="InterPro" id="IPR050157">
    <property type="entry name" value="PSI_iron-sulfur_center"/>
</dbReference>
<evidence type="ECO:0000256" key="6">
    <source>
        <dbReference type="ARBA" id="ARBA00022723"/>
    </source>
</evidence>
<comment type="caution">
    <text evidence="12">The sequence shown here is derived from an EMBL/GenBank/DDBJ whole genome shotgun (WGS) entry which is preliminary data.</text>
</comment>
<dbReference type="RefSeq" id="WP_249323057.1">
    <property type="nucleotide sequence ID" value="NZ_JACRTK010000001.1"/>
</dbReference>
<accession>A0A926EZ75</accession>
<dbReference type="Proteomes" id="UP000601522">
    <property type="component" value="Unassembled WGS sequence"/>
</dbReference>
<keyword evidence="5 10" id="KW-0004">4Fe-4S</keyword>
<keyword evidence="8 10" id="KW-0408">Iron</keyword>
<keyword evidence="4 10" id="KW-0813">Transport</keyword>
<dbReference type="Pfam" id="PF12838">
    <property type="entry name" value="Fer4_7"/>
    <property type="match status" value="1"/>
</dbReference>
<name>A0A926EZ75_9FIRM</name>
<evidence type="ECO:0000256" key="2">
    <source>
        <dbReference type="ARBA" id="ARBA00003532"/>
    </source>
</evidence>
<dbReference type="GO" id="GO:0051539">
    <property type="term" value="F:4 iron, 4 sulfur cluster binding"/>
    <property type="evidence" value="ECO:0007669"/>
    <property type="project" value="UniProtKB-UniRule"/>
</dbReference>
<dbReference type="InterPro" id="IPR017896">
    <property type="entry name" value="4Fe4S_Fe-S-bd"/>
</dbReference>
<keyword evidence="13" id="KW-1185">Reference proteome</keyword>
<evidence type="ECO:0000256" key="1">
    <source>
        <dbReference type="ARBA" id="ARBA00001966"/>
    </source>
</evidence>
<gene>
    <name evidence="12" type="ORF">H8689_03655</name>
</gene>
<dbReference type="GO" id="GO:0046872">
    <property type="term" value="F:metal ion binding"/>
    <property type="evidence" value="ECO:0007669"/>
    <property type="project" value="UniProtKB-UniRule"/>
</dbReference>
<dbReference type="EMBL" id="JACRTK010000001">
    <property type="protein sequence ID" value="MBC8590237.1"/>
    <property type="molecule type" value="Genomic_DNA"/>
</dbReference>
<dbReference type="PROSITE" id="PS51379">
    <property type="entry name" value="4FE4S_FER_2"/>
    <property type="match status" value="2"/>
</dbReference>
<evidence type="ECO:0000256" key="9">
    <source>
        <dbReference type="ARBA" id="ARBA00023014"/>
    </source>
</evidence>
<dbReference type="SUPFAM" id="SSF54862">
    <property type="entry name" value="4Fe-4S ferredoxins"/>
    <property type="match status" value="1"/>
</dbReference>
<feature type="domain" description="4Fe-4S ferredoxin-type" evidence="11">
    <location>
        <begin position="1"/>
        <end position="25"/>
    </location>
</feature>
<evidence type="ECO:0000313" key="12">
    <source>
        <dbReference type="EMBL" id="MBC8590237.1"/>
    </source>
</evidence>
<dbReference type="Gene3D" id="3.30.70.20">
    <property type="match status" value="1"/>
</dbReference>
<keyword evidence="7 10" id="KW-0249">Electron transport</keyword>
<evidence type="ECO:0000256" key="10">
    <source>
        <dbReference type="RuleBase" id="RU365098"/>
    </source>
</evidence>
<evidence type="ECO:0000256" key="4">
    <source>
        <dbReference type="ARBA" id="ARBA00022448"/>
    </source>
</evidence>
<dbReference type="PROSITE" id="PS00198">
    <property type="entry name" value="4FE4S_FER_1"/>
    <property type="match status" value="1"/>
</dbReference>
<dbReference type="InterPro" id="IPR017900">
    <property type="entry name" value="4Fe4S_Fe_S_CS"/>
</dbReference>
<feature type="domain" description="4Fe-4S ferredoxin-type" evidence="11">
    <location>
        <begin position="28"/>
        <end position="55"/>
    </location>
</feature>
<evidence type="ECO:0000256" key="7">
    <source>
        <dbReference type="ARBA" id="ARBA00022982"/>
    </source>
</evidence>
<evidence type="ECO:0000256" key="8">
    <source>
        <dbReference type="ARBA" id="ARBA00023004"/>
    </source>
</evidence>
<dbReference type="PANTHER" id="PTHR24960">
    <property type="entry name" value="PHOTOSYSTEM I IRON-SULFUR CENTER-RELATED"/>
    <property type="match status" value="1"/>
</dbReference>